<evidence type="ECO:0000259" key="2">
    <source>
        <dbReference type="Pfam" id="PF13598"/>
    </source>
</evidence>
<dbReference type="OrthoDB" id="634585at2"/>
<comment type="caution">
    <text evidence="4">The sequence shown here is derived from an EMBL/GenBank/DDBJ whole genome shotgun (WGS) entry which is preliminary data.</text>
</comment>
<dbReference type="Pfam" id="PF13598">
    <property type="entry name" value="DUF4139"/>
    <property type="match status" value="1"/>
</dbReference>
<evidence type="ECO:0008006" key="6">
    <source>
        <dbReference type="Google" id="ProtNLM"/>
    </source>
</evidence>
<sequence length="561" mass="63458">MKNISLFLLCCFPLYSMAATEKTIKSTIQKVTVYQQGAQIHRKAYFSIKSGTTKIILEGISPQIDQKSIQVQGTGEMTILDSKYTVTYPKPIPQGTLIPTPKMDRELYLLNDSIFEIDYLIMANQHKLNLINSQISILTNNGAIKGIGKVNDSIPLLRDAMDFHYLKMNTLNLELLSVTKSQALIQKTKNRINQRINELNEFKRKTQFIQPKSNAAIHKLVVTLISQNGTNGRLNISYLVKDAGWTPLYDIRSNSTKSNVDLTYKAQVRQNTGVNWENIPLTLSTTNPYTNKTKPTLSPYYVNFNRPVPPQYNLNEVQVSPTRTGKKINLSRSESMEEDEVAISADYAYNHTVIQKQLIAVNYDIGLPYTIESNNEVHMVLVRKENLKTDYRFYTVPKLDPSAYLIAELSDLGDLNLIPGNATIFHDGTYLGETYINPNTMADSLALSLGKDQNIQVKRTLLKDDSKTRIIGDKTLRTYAYLIEIKNQKSSTLNIKLQDQIPVAQTSEITIEAIELSKGKLNEVTGIIDWNLKLKAKETKTIKLTYTVSHSKTKQLNLAQY</sequence>
<dbReference type="Pfam" id="PF13600">
    <property type="entry name" value="DUF4140"/>
    <property type="match status" value="1"/>
</dbReference>
<name>A0A2W1NCU4_9FLAO</name>
<keyword evidence="1" id="KW-0732">Signal</keyword>
<dbReference type="PANTHER" id="PTHR31005">
    <property type="entry name" value="DUF4139 DOMAIN-CONTAINING PROTEIN"/>
    <property type="match status" value="1"/>
</dbReference>
<dbReference type="AlphaFoldDB" id="A0A2W1NCU4"/>
<feature type="domain" description="DUF4140" evidence="3">
    <location>
        <begin position="31"/>
        <end position="135"/>
    </location>
</feature>
<organism evidence="4 5">
    <name type="scientific">Putridiphycobacter roseus</name>
    <dbReference type="NCBI Taxonomy" id="2219161"/>
    <lineage>
        <taxon>Bacteria</taxon>
        <taxon>Pseudomonadati</taxon>
        <taxon>Bacteroidota</taxon>
        <taxon>Flavobacteriia</taxon>
        <taxon>Flavobacteriales</taxon>
        <taxon>Crocinitomicaceae</taxon>
        <taxon>Putridiphycobacter</taxon>
    </lineage>
</organism>
<reference evidence="4 5" key="1">
    <citation type="submission" date="2018-06" db="EMBL/GenBank/DDBJ databases">
        <title>The draft genome sequence of Crocinitomix sp. SM1701.</title>
        <authorList>
            <person name="Zhang X."/>
        </authorList>
    </citation>
    <scope>NUCLEOTIDE SEQUENCE [LARGE SCALE GENOMIC DNA]</scope>
    <source>
        <strain evidence="4 5">SM1701</strain>
    </source>
</reference>
<protein>
    <recommendedName>
        <fullName evidence="6">Mucoidy inhibitor MuiA family protein</fullName>
    </recommendedName>
</protein>
<evidence type="ECO:0000259" key="3">
    <source>
        <dbReference type="Pfam" id="PF13600"/>
    </source>
</evidence>
<dbReference type="NCBIfam" id="TIGR02231">
    <property type="entry name" value="mucoidy inhibitor MuiA family protein"/>
    <property type="match status" value="1"/>
</dbReference>
<evidence type="ECO:0000256" key="1">
    <source>
        <dbReference type="SAM" id="SignalP"/>
    </source>
</evidence>
<feature type="domain" description="DUF4139" evidence="2">
    <location>
        <begin position="234"/>
        <end position="551"/>
    </location>
</feature>
<dbReference type="RefSeq" id="WP_111063512.1">
    <property type="nucleotide sequence ID" value="NZ_JBHUCU010000007.1"/>
</dbReference>
<dbReference type="InterPro" id="IPR011935">
    <property type="entry name" value="CHP02231"/>
</dbReference>
<feature type="chain" id="PRO_5015850569" description="Mucoidy inhibitor MuiA family protein" evidence="1">
    <location>
        <begin position="19"/>
        <end position="561"/>
    </location>
</feature>
<keyword evidence="5" id="KW-1185">Reference proteome</keyword>
<dbReference type="InterPro" id="IPR025554">
    <property type="entry name" value="DUF4140"/>
</dbReference>
<feature type="signal peptide" evidence="1">
    <location>
        <begin position="1"/>
        <end position="18"/>
    </location>
</feature>
<dbReference type="PANTHER" id="PTHR31005:SF8">
    <property type="entry name" value="DUF4139 DOMAIN-CONTAINING PROTEIN"/>
    <property type="match status" value="1"/>
</dbReference>
<proteinExistence type="predicted"/>
<dbReference type="InterPro" id="IPR037291">
    <property type="entry name" value="DUF4139"/>
</dbReference>
<dbReference type="EMBL" id="QKSB01000006">
    <property type="protein sequence ID" value="PZE16903.1"/>
    <property type="molecule type" value="Genomic_DNA"/>
</dbReference>
<dbReference type="Proteomes" id="UP000249248">
    <property type="component" value="Unassembled WGS sequence"/>
</dbReference>
<gene>
    <name evidence="4" type="ORF">DNU06_11660</name>
</gene>
<evidence type="ECO:0000313" key="4">
    <source>
        <dbReference type="EMBL" id="PZE16903.1"/>
    </source>
</evidence>
<evidence type="ECO:0000313" key="5">
    <source>
        <dbReference type="Proteomes" id="UP000249248"/>
    </source>
</evidence>
<accession>A0A2W1NCU4</accession>